<gene>
    <name evidence="1" type="ORF">Vlu01_45620</name>
</gene>
<proteinExistence type="predicted"/>
<accession>A0ABQ4J158</accession>
<reference evidence="1 2" key="1">
    <citation type="submission" date="2021-01" db="EMBL/GenBank/DDBJ databases">
        <title>Whole genome shotgun sequence of Verrucosispora lutea NBRC 106530.</title>
        <authorList>
            <person name="Komaki H."/>
            <person name="Tamura T."/>
        </authorList>
    </citation>
    <scope>NUCLEOTIDE SEQUENCE [LARGE SCALE GENOMIC DNA]</scope>
    <source>
        <strain evidence="1 2">NBRC 106530</strain>
    </source>
</reference>
<evidence type="ECO:0000313" key="2">
    <source>
        <dbReference type="Proteomes" id="UP000643165"/>
    </source>
</evidence>
<organism evidence="1 2">
    <name type="scientific">Micromonospora lutea</name>
    <dbReference type="NCBI Taxonomy" id="419825"/>
    <lineage>
        <taxon>Bacteria</taxon>
        <taxon>Bacillati</taxon>
        <taxon>Actinomycetota</taxon>
        <taxon>Actinomycetes</taxon>
        <taxon>Micromonosporales</taxon>
        <taxon>Micromonosporaceae</taxon>
        <taxon>Micromonospora</taxon>
    </lineage>
</organism>
<name>A0ABQ4J158_9ACTN</name>
<dbReference type="Proteomes" id="UP000643165">
    <property type="component" value="Unassembled WGS sequence"/>
</dbReference>
<keyword evidence="2" id="KW-1185">Reference proteome</keyword>
<dbReference type="EMBL" id="BOPB01000029">
    <property type="protein sequence ID" value="GIJ23938.1"/>
    <property type="molecule type" value="Genomic_DNA"/>
</dbReference>
<protein>
    <submittedName>
        <fullName evidence="1">Uncharacterized protein</fullName>
    </submittedName>
</protein>
<comment type="caution">
    <text evidence="1">The sequence shown here is derived from an EMBL/GenBank/DDBJ whole genome shotgun (WGS) entry which is preliminary data.</text>
</comment>
<sequence length="134" mass="14159">MLSARRMTDGRTAATVWSMRTADGGGAPVQGGEPAAEPLPYAEVTDEGYATEVAETFSVRQFGPAVLLSGDCPRCRHPITCPIVGEVYRREAPAPSIDPGYRTLLCGCAGDHPSRPDGLTGCGAYWTVTLEVES</sequence>
<evidence type="ECO:0000313" key="1">
    <source>
        <dbReference type="EMBL" id="GIJ23938.1"/>
    </source>
</evidence>